<comment type="caution">
    <text evidence="7">The sequence shown here is derived from an EMBL/GenBank/DDBJ whole genome shotgun (WGS) entry which is preliminary data.</text>
</comment>
<keyword evidence="4 6" id="KW-1133">Transmembrane helix</keyword>
<evidence type="ECO:0000256" key="3">
    <source>
        <dbReference type="ARBA" id="ARBA00022692"/>
    </source>
</evidence>
<evidence type="ECO:0000256" key="5">
    <source>
        <dbReference type="ARBA" id="ARBA00023136"/>
    </source>
</evidence>
<feature type="non-terminal residue" evidence="7">
    <location>
        <position position="61"/>
    </location>
</feature>
<proteinExistence type="inferred from homology"/>
<accession>A0AA38G4S2</accession>
<dbReference type="Pfam" id="PF05216">
    <property type="entry name" value="UNC-50"/>
    <property type="match status" value="1"/>
</dbReference>
<comment type="subcellular location">
    <subcellularLocation>
        <location evidence="1">Membrane</location>
        <topology evidence="1">Multi-pass membrane protein</topology>
    </subcellularLocation>
</comment>
<organism evidence="7 8">
    <name type="scientific">Taxus chinensis</name>
    <name type="common">Chinese yew</name>
    <name type="synonym">Taxus wallichiana var. chinensis</name>
    <dbReference type="NCBI Taxonomy" id="29808"/>
    <lineage>
        <taxon>Eukaryota</taxon>
        <taxon>Viridiplantae</taxon>
        <taxon>Streptophyta</taxon>
        <taxon>Embryophyta</taxon>
        <taxon>Tracheophyta</taxon>
        <taxon>Spermatophyta</taxon>
        <taxon>Pinopsida</taxon>
        <taxon>Pinidae</taxon>
        <taxon>Conifers II</taxon>
        <taxon>Cupressales</taxon>
        <taxon>Taxaceae</taxon>
        <taxon>Taxus</taxon>
    </lineage>
</organism>
<name>A0AA38G4S2_TAXCH</name>
<keyword evidence="3 6" id="KW-0812">Transmembrane</keyword>
<evidence type="ECO:0000256" key="6">
    <source>
        <dbReference type="SAM" id="Phobius"/>
    </source>
</evidence>
<dbReference type="AlphaFoldDB" id="A0AA38G4S2"/>
<evidence type="ECO:0000313" key="8">
    <source>
        <dbReference type="Proteomes" id="UP000824469"/>
    </source>
</evidence>
<comment type="similarity">
    <text evidence="2">Belongs to the unc-50 family.</text>
</comment>
<evidence type="ECO:0000256" key="2">
    <source>
        <dbReference type="ARBA" id="ARBA00006293"/>
    </source>
</evidence>
<protein>
    <submittedName>
        <fullName evidence="7">Uncharacterized protein</fullName>
    </submittedName>
</protein>
<dbReference type="Proteomes" id="UP000824469">
    <property type="component" value="Unassembled WGS sequence"/>
</dbReference>
<gene>
    <name evidence="7" type="ORF">KI387_023640</name>
</gene>
<feature type="transmembrane region" description="Helical" evidence="6">
    <location>
        <begin position="38"/>
        <end position="58"/>
    </location>
</feature>
<keyword evidence="8" id="KW-1185">Reference proteome</keyword>
<dbReference type="InterPro" id="IPR007881">
    <property type="entry name" value="UNC-50"/>
</dbReference>
<reference evidence="7 8" key="1">
    <citation type="journal article" date="2021" name="Nat. Plants">
        <title>The Taxus genome provides insights into paclitaxel biosynthesis.</title>
        <authorList>
            <person name="Xiong X."/>
            <person name="Gou J."/>
            <person name="Liao Q."/>
            <person name="Li Y."/>
            <person name="Zhou Q."/>
            <person name="Bi G."/>
            <person name="Li C."/>
            <person name="Du R."/>
            <person name="Wang X."/>
            <person name="Sun T."/>
            <person name="Guo L."/>
            <person name="Liang H."/>
            <person name="Lu P."/>
            <person name="Wu Y."/>
            <person name="Zhang Z."/>
            <person name="Ro D.K."/>
            <person name="Shang Y."/>
            <person name="Huang S."/>
            <person name="Yan J."/>
        </authorList>
    </citation>
    <scope>NUCLEOTIDE SEQUENCE [LARGE SCALE GENOMIC DNA]</scope>
    <source>
        <strain evidence="7">Ta-2019</strain>
    </source>
</reference>
<dbReference type="PANTHER" id="PTHR12841">
    <property type="entry name" value="PROTEIN UNC-50 HOMOLOG"/>
    <property type="match status" value="1"/>
</dbReference>
<dbReference type="EMBL" id="JAHRHJ020000005">
    <property type="protein sequence ID" value="KAH9315013.1"/>
    <property type="molecule type" value="Genomic_DNA"/>
</dbReference>
<feature type="non-terminal residue" evidence="7">
    <location>
        <position position="1"/>
    </location>
</feature>
<keyword evidence="5 6" id="KW-0472">Membrane</keyword>
<evidence type="ECO:0000256" key="1">
    <source>
        <dbReference type="ARBA" id="ARBA00004141"/>
    </source>
</evidence>
<dbReference type="PANTHER" id="PTHR12841:SF6">
    <property type="entry name" value="PROTEIN UNC-50 HOMOLOG"/>
    <property type="match status" value="1"/>
</dbReference>
<evidence type="ECO:0000256" key="4">
    <source>
        <dbReference type="ARBA" id="ARBA00022989"/>
    </source>
</evidence>
<evidence type="ECO:0000313" key="7">
    <source>
        <dbReference type="EMBL" id="KAH9315013.1"/>
    </source>
</evidence>
<sequence>TKNQWARDDPAFVVLCSFLLVVAASAYCAAYDHSMVHAGFTVLSVVLLHFLLIGILLATCC</sequence>
<dbReference type="GO" id="GO:0000139">
    <property type="term" value="C:Golgi membrane"/>
    <property type="evidence" value="ECO:0007669"/>
    <property type="project" value="TreeGrafter"/>
</dbReference>